<protein>
    <submittedName>
        <fullName evidence="2">Chitin synthase export chaperone</fullName>
    </submittedName>
</protein>
<organism evidence="2 3">
    <name type="scientific">Frankliniella fusca</name>
    <dbReference type="NCBI Taxonomy" id="407009"/>
    <lineage>
        <taxon>Eukaryota</taxon>
        <taxon>Metazoa</taxon>
        <taxon>Ecdysozoa</taxon>
        <taxon>Arthropoda</taxon>
        <taxon>Hexapoda</taxon>
        <taxon>Insecta</taxon>
        <taxon>Pterygota</taxon>
        <taxon>Neoptera</taxon>
        <taxon>Paraneoptera</taxon>
        <taxon>Thysanoptera</taxon>
        <taxon>Terebrantia</taxon>
        <taxon>Thripoidea</taxon>
        <taxon>Thripidae</taxon>
        <taxon>Frankliniella</taxon>
    </lineage>
</organism>
<evidence type="ECO:0000313" key="2">
    <source>
        <dbReference type="EMBL" id="KAK3917794.1"/>
    </source>
</evidence>
<dbReference type="AlphaFoldDB" id="A0AAE1LGF8"/>
<reference evidence="2" key="2">
    <citation type="journal article" date="2023" name="BMC Genomics">
        <title>Pest status, molecular evolution, and epigenetic factors derived from the genome assembly of Frankliniella fusca, a thysanopteran phytovirus vector.</title>
        <authorList>
            <person name="Catto M.A."/>
            <person name="Labadie P.E."/>
            <person name="Jacobson A.L."/>
            <person name="Kennedy G.G."/>
            <person name="Srinivasan R."/>
            <person name="Hunt B.G."/>
        </authorList>
    </citation>
    <scope>NUCLEOTIDE SEQUENCE</scope>
    <source>
        <strain evidence="2">PL_HMW_Pooled</strain>
    </source>
</reference>
<evidence type="ECO:0000256" key="1">
    <source>
        <dbReference type="SAM" id="Coils"/>
    </source>
</evidence>
<keyword evidence="3" id="KW-1185">Reference proteome</keyword>
<reference evidence="2" key="1">
    <citation type="submission" date="2021-07" db="EMBL/GenBank/DDBJ databases">
        <authorList>
            <person name="Catto M.A."/>
            <person name="Jacobson A."/>
            <person name="Kennedy G."/>
            <person name="Labadie P."/>
            <person name="Hunt B.G."/>
            <person name="Srinivasan R."/>
        </authorList>
    </citation>
    <scope>NUCLEOTIDE SEQUENCE</scope>
    <source>
        <strain evidence="2">PL_HMW_Pooled</strain>
        <tissue evidence="2">Head</tissue>
    </source>
</reference>
<sequence length="81" mass="9851">MMVAQNPSYKEQHVYRMDAVTFFKLKAVIDHNNEMLKELREEEERKDQLIRKLTAERFRLQYLHRRSAENGQDNFGNPHEM</sequence>
<name>A0AAE1LGF8_9NEOP</name>
<dbReference type="Proteomes" id="UP001219518">
    <property type="component" value="Unassembled WGS sequence"/>
</dbReference>
<accession>A0AAE1LGF8</accession>
<comment type="caution">
    <text evidence="2">The sequence shown here is derived from an EMBL/GenBank/DDBJ whole genome shotgun (WGS) entry which is preliminary data.</text>
</comment>
<gene>
    <name evidence="2" type="ORF">KUF71_007239</name>
</gene>
<proteinExistence type="predicted"/>
<feature type="coiled-coil region" evidence="1">
    <location>
        <begin position="25"/>
        <end position="59"/>
    </location>
</feature>
<evidence type="ECO:0000313" key="3">
    <source>
        <dbReference type="Proteomes" id="UP001219518"/>
    </source>
</evidence>
<keyword evidence="1" id="KW-0175">Coiled coil</keyword>
<dbReference type="EMBL" id="JAHWGI010000789">
    <property type="protein sequence ID" value="KAK3917794.1"/>
    <property type="molecule type" value="Genomic_DNA"/>
</dbReference>